<dbReference type="InterPro" id="IPR050681">
    <property type="entry name" value="CDF/SLC30A"/>
</dbReference>
<evidence type="ECO:0000313" key="9">
    <source>
        <dbReference type="Proteomes" id="UP001211907"/>
    </source>
</evidence>
<dbReference type="GO" id="GO:0030003">
    <property type="term" value="P:intracellular monoatomic cation homeostasis"/>
    <property type="evidence" value="ECO:0007669"/>
    <property type="project" value="UniProtKB-ARBA"/>
</dbReference>
<evidence type="ECO:0000256" key="1">
    <source>
        <dbReference type="ARBA" id="ARBA00004141"/>
    </source>
</evidence>
<organism evidence="8 9">
    <name type="scientific">Physocladia obscura</name>
    <dbReference type="NCBI Taxonomy" id="109957"/>
    <lineage>
        <taxon>Eukaryota</taxon>
        <taxon>Fungi</taxon>
        <taxon>Fungi incertae sedis</taxon>
        <taxon>Chytridiomycota</taxon>
        <taxon>Chytridiomycota incertae sedis</taxon>
        <taxon>Chytridiomycetes</taxon>
        <taxon>Chytridiales</taxon>
        <taxon>Chytriomycetaceae</taxon>
        <taxon>Physocladia</taxon>
    </lineage>
</organism>
<dbReference type="InterPro" id="IPR002524">
    <property type="entry name" value="Cation_efflux"/>
</dbReference>
<keyword evidence="2 6" id="KW-0812">Transmembrane</keyword>
<evidence type="ECO:0000256" key="3">
    <source>
        <dbReference type="ARBA" id="ARBA00022906"/>
    </source>
</evidence>
<evidence type="ECO:0000313" key="8">
    <source>
        <dbReference type="EMBL" id="KAJ3094890.1"/>
    </source>
</evidence>
<feature type="transmembrane region" description="Helical" evidence="6">
    <location>
        <begin position="77"/>
        <end position="95"/>
    </location>
</feature>
<dbReference type="GO" id="GO:0005385">
    <property type="term" value="F:zinc ion transmembrane transporter activity"/>
    <property type="evidence" value="ECO:0007669"/>
    <property type="project" value="TreeGrafter"/>
</dbReference>
<dbReference type="NCBIfam" id="TIGR01297">
    <property type="entry name" value="CDF"/>
    <property type="match status" value="1"/>
</dbReference>
<proteinExistence type="predicted"/>
<dbReference type="GO" id="GO:0005886">
    <property type="term" value="C:plasma membrane"/>
    <property type="evidence" value="ECO:0007669"/>
    <property type="project" value="TreeGrafter"/>
</dbReference>
<dbReference type="PANTHER" id="PTHR11562">
    <property type="entry name" value="CATION EFFLUX PROTEIN/ ZINC TRANSPORTER"/>
    <property type="match status" value="1"/>
</dbReference>
<dbReference type="PANTHER" id="PTHR11562:SF17">
    <property type="entry name" value="RE54080P-RELATED"/>
    <property type="match status" value="1"/>
</dbReference>
<dbReference type="GO" id="GO:0098771">
    <property type="term" value="P:inorganic ion homeostasis"/>
    <property type="evidence" value="ECO:0007669"/>
    <property type="project" value="UniProtKB-ARBA"/>
</dbReference>
<dbReference type="Gene3D" id="1.20.1510.10">
    <property type="entry name" value="Cation efflux protein transmembrane domain"/>
    <property type="match status" value="1"/>
</dbReference>
<evidence type="ECO:0000256" key="4">
    <source>
        <dbReference type="ARBA" id="ARBA00022989"/>
    </source>
</evidence>
<protein>
    <recommendedName>
        <fullName evidence="7">Cation efflux protein transmembrane domain-containing protein</fullName>
    </recommendedName>
</protein>
<reference evidence="8" key="1">
    <citation type="submission" date="2020-05" db="EMBL/GenBank/DDBJ databases">
        <title>Phylogenomic resolution of chytrid fungi.</title>
        <authorList>
            <person name="Stajich J.E."/>
            <person name="Amses K."/>
            <person name="Simmons R."/>
            <person name="Seto K."/>
            <person name="Myers J."/>
            <person name="Bonds A."/>
            <person name="Quandt C.A."/>
            <person name="Barry K."/>
            <person name="Liu P."/>
            <person name="Grigoriev I."/>
            <person name="Longcore J.E."/>
            <person name="James T.Y."/>
        </authorList>
    </citation>
    <scope>NUCLEOTIDE SEQUENCE</scope>
    <source>
        <strain evidence="8">JEL0513</strain>
    </source>
</reference>
<keyword evidence="3" id="KW-0813">Transport</keyword>
<keyword evidence="3" id="KW-0406">Ion transport</keyword>
<feature type="domain" description="Cation efflux protein transmembrane" evidence="7">
    <location>
        <begin position="15"/>
        <end position="256"/>
    </location>
</feature>
<evidence type="ECO:0000256" key="5">
    <source>
        <dbReference type="ARBA" id="ARBA00023136"/>
    </source>
</evidence>
<dbReference type="Proteomes" id="UP001211907">
    <property type="component" value="Unassembled WGS sequence"/>
</dbReference>
<dbReference type="InterPro" id="IPR058533">
    <property type="entry name" value="Cation_efflux_TM"/>
</dbReference>
<keyword evidence="9" id="KW-1185">Reference proteome</keyword>
<dbReference type="AlphaFoldDB" id="A0AAD5SQU9"/>
<feature type="transmembrane region" description="Helical" evidence="6">
    <location>
        <begin position="20"/>
        <end position="41"/>
    </location>
</feature>
<dbReference type="InterPro" id="IPR027469">
    <property type="entry name" value="Cation_efflux_TMD_sf"/>
</dbReference>
<evidence type="ECO:0000256" key="6">
    <source>
        <dbReference type="SAM" id="Phobius"/>
    </source>
</evidence>
<dbReference type="EMBL" id="JADGJH010002780">
    <property type="protein sequence ID" value="KAJ3094890.1"/>
    <property type="molecule type" value="Genomic_DNA"/>
</dbReference>
<keyword evidence="5 6" id="KW-0472">Membrane</keyword>
<sequence length="412" mass="45422">MTRWNQFSEQSRPLVRAAAISFTFFLVELGAGLACGSLAILSDSVHMFIDVVGYTVAVAAVEVGCWEYTFGFARVELIGALISLFLTWNLCFGLIAEAHSRFERDEKAHELNPKAMFFGALFGVAANTFMALMLQPPHGHEHLEHDHNHDGKHFAVPSKADFEMHAVERIETATLCGNDGDVESQTKMTTSNINVQAAMMHIAGDLLGSVSILVASIVLMLKPEWTFIDPMCTIVFAIIIFISSLGFAKQYVMILMERVPDDISIDTVQTSLLQLPGVSSIDTIKIWSLTQGKDCCILSIRMARQKAFDEKGEYALSSSSSSSRKEETEPSCAMNSVFAAQSPDVEVYSGEDPVSVCVAESNETGENYFSSSSESETLVAISERNGQLEMIRAHLKEAYGFHEIYVEIRHDL</sequence>
<keyword evidence="3" id="KW-0862">Zinc</keyword>
<dbReference type="Pfam" id="PF01545">
    <property type="entry name" value="Cation_efflux"/>
    <property type="match status" value="1"/>
</dbReference>
<gene>
    <name evidence="8" type="ORF">HK100_005989</name>
</gene>
<feature type="transmembrane region" description="Helical" evidence="6">
    <location>
        <begin position="197"/>
        <end position="221"/>
    </location>
</feature>
<comment type="subcellular location">
    <subcellularLocation>
        <location evidence="1">Membrane</location>
        <topology evidence="1">Multi-pass membrane protein</topology>
    </subcellularLocation>
</comment>
<keyword evidence="4 6" id="KW-1133">Transmembrane helix</keyword>
<dbReference type="SUPFAM" id="SSF161111">
    <property type="entry name" value="Cation efflux protein transmembrane domain-like"/>
    <property type="match status" value="1"/>
</dbReference>
<feature type="transmembrane region" description="Helical" evidence="6">
    <location>
        <begin position="115"/>
        <end position="134"/>
    </location>
</feature>
<name>A0AAD5SQU9_9FUNG</name>
<evidence type="ECO:0000256" key="2">
    <source>
        <dbReference type="ARBA" id="ARBA00022692"/>
    </source>
</evidence>
<feature type="transmembrane region" description="Helical" evidence="6">
    <location>
        <begin position="227"/>
        <end position="248"/>
    </location>
</feature>
<comment type="caution">
    <text evidence="8">The sequence shown here is derived from an EMBL/GenBank/DDBJ whole genome shotgun (WGS) entry which is preliminary data.</text>
</comment>
<keyword evidence="3" id="KW-0864">Zinc transport</keyword>
<evidence type="ECO:0000259" key="7">
    <source>
        <dbReference type="Pfam" id="PF01545"/>
    </source>
</evidence>
<accession>A0AAD5SQU9</accession>